<dbReference type="Proteomes" id="UP001055811">
    <property type="component" value="Linkage Group LG02"/>
</dbReference>
<accession>A0ACB9GBK6</accession>
<organism evidence="1 2">
    <name type="scientific">Cichorium intybus</name>
    <name type="common">Chicory</name>
    <dbReference type="NCBI Taxonomy" id="13427"/>
    <lineage>
        <taxon>Eukaryota</taxon>
        <taxon>Viridiplantae</taxon>
        <taxon>Streptophyta</taxon>
        <taxon>Embryophyta</taxon>
        <taxon>Tracheophyta</taxon>
        <taxon>Spermatophyta</taxon>
        <taxon>Magnoliopsida</taxon>
        <taxon>eudicotyledons</taxon>
        <taxon>Gunneridae</taxon>
        <taxon>Pentapetalae</taxon>
        <taxon>asterids</taxon>
        <taxon>campanulids</taxon>
        <taxon>Asterales</taxon>
        <taxon>Asteraceae</taxon>
        <taxon>Cichorioideae</taxon>
        <taxon>Cichorieae</taxon>
        <taxon>Cichoriinae</taxon>
        <taxon>Cichorium</taxon>
    </lineage>
</organism>
<protein>
    <submittedName>
        <fullName evidence="1">Uncharacterized protein</fullName>
    </submittedName>
</protein>
<gene>
    <name evidence="1" type="ORF">L2E82_10856</name>
</gene>
<proteinExistence type="predicted"/>
<sequence>MMRINDRDSMEMLLTPPSGTSDLRLVKKLVCSQKLYKRWRVEVDLISKEKEEYSNLLHKIDELELEAKARALMSPEIALRQSL</sequence>
<evidence type="ECO:0000313" key="2">
    <source>
        <dbReference type="Proteomes" id="UP001055811"/>
    </source>
</evidence>
<reference evidence="1 2" key="2">
    <citation type="journal article" date="2022" name="Mol. Ecol. Resour.">
        <title>The genomes of chicory, endive, great burdock and yacon provide insights into Asteraceae paleo-polyploidization history and plant inulin production.</title>
        <authorList>
            <person name="Fan W."/>
            <person name="Wang S."/>
            <person name="Wang H."/>
            <person name="Wang A."/>
            <person name="Jiang F."/>
            <person name="Liu H."/>
            <person name="Zhao H."/>
            <person name="Xu D."/>
            <person name="Zhang Y."/>
        </authorList>
    </citation>
    <scope>NUCLEOTIDE SEQUENCE [LARGE SCALE GENOMIC DNA]</scope>
    <source>
        <strain evidence="2">cv. Punajuju</strain>
        <tissue evidence="1">Leaves</tissue>
    </source>
</reference>
<dbReference type="EMBL" id="CM042010">
    <property type="protein sequence ID" value="KAI3780863.1"/>
    <property type="molecule type" value="Genomic_DNA"/>
</dbReference>
<reference evidence="2" key="1">
    <citation type="journal article" date="2022" name="Mol. Ecol. Resour.">
        <title>The genomes of chicory, endive, great burdock and yacon provide insights into Asteraceae palaeo-polyploidization history and plant inulin production.</title>
        <authorList>
            <person name="Fan W."/>
            <person name="Wang S."/>
            <person name="Wang H."/>
            <person name="Wang A."/>
            <person name="Jiang F."/>
            <person name="Liu H."/>
            <person name="Zhao H."/>
            <person name="Xu D."/>
            <person name="Zhang Y."/>
        </authorList>
    </citation>
    <scope>NUCLEOTIDE SEQUENCE [LARGE SCALE GENOMIC DNA]</scope>
    <source>
        <strain evidence="2">cv. Punajuju</strain>
    </source>
</reference>
<comment type="caution">
    <text evidence="1">The sequence shown here is derived from an EMBL/GenBank/DDBJ whole genome shotgun (WGS) entry which is preliminary data.</text>
</comment>
<name>A0ACB9GBK6_CICIN</name>
<evidence type="ECO:0000313" key="1">
    <source>
        <dbReference type="EMBL" id="KAI3780863.1"/>
    </source>
</evidence>
<keyword evidence="2" id="KW-1185">Reference proteome</keyword>